<sequence length="316" mass="33986">MAQTHDTRPSSDRRPAPGKPAPSAAVRRRGPDLLPYALVAPLAVFIVGLAIVPAIYALTQAFFRVQVLDPPTRFNGVDNFTALADNAALVKSMVNTAAYVGIGVTLSTVIGIAMAMAVQRKFAGRSLVIAAMILPWALPGVVEGIVWLGIWDANVGLFNSALTTVGLVDQYQVFLGANRWLTILLIEIVQVWQIAPLSALLVLASLQNIPGELYEAAALDGCTAWSRFRRITLPLVRPGVAVAMVQALILTLNIFDQPYVLNGAAETGASLTMQTYFISFQNLDFGQGYALSLVITVATLVASFAVVKLVYRRVEY</sequence>
<dbReference type="CDD" id="cd06261">
    <property type="entry name" value="TM_PBP2"/>
    <property type="match status" value="1"/>
</dbReference>
<protein>
    <submittedName>
        <fullName evidence="10">ABC transporter permease</fullName>
    </submittedName>
</protein>
<keyword evidence="6 7" id="KW-0472">Membrane</keyword>
<name>A0A8J4DUZ3_9ACTN</name>
<dbReference type="InterPro" id="IPR035906">
    <property type="entry name" value="MetI-like_sf"/>
</dbReference>
<evidence type="ECO:0000256" key="5">
    <source>
        <dbReference type="ARBA" id="ARBA00022989"/>
    </source>
</evidence>
<feature type="region of interest" description="Disordered" evidence="8">
    <location>
        <begin position="1"/>
        <end position="26"/>
    </location>
</feature>
<keyword evidence="5 7" id="KW-1133">Transmembrane helix</keyword>
<keyword evidence="4 7" id="KW-0812">Transmembrane</keyword>
<proteinExistence type="inferred from homology"/>
<dbReference type="PANTHER" id="PTHR43005:SF1">
    <property type="entry name" value="SPERMIDINE_PUTRESCINE TRANSPORT SYSTEM PERMEASE PROTEIN"/>
    <property type="match status" value="1"/>
</dbReference>
<evidence type="ECO:0000256" key="4">
    <source>
        <dbReference type="ARBA" id="ARBA00022692"/>
    </source>
</evidence>
<evidence type="ECO:0000256" key="3">
    <source>
        <dbReference type="ARBA" id="ARBA00022475"/>
    </source>
</evidence>
<dbReference type="Gene3D" id="1.10.3720.10">
    <property type="entry name" value="MetI-like"/>
    <property type="match status" value="1"/>
</dbReference>
<dbReference type="PANTHER" id="PTHR43005">
    <property type="entry name" value="BLR7065 PROTEIN"/>
    <property type="match status" value="1"/>
</dbReference>
<evidence type="ECO:0000256" key="1">
    <source>
        <dbReference type="ARBA" id="ARBA00004651"/>
    </source>
</evidence>
<keyword evidence="3" id="KW-1003">Cell membrane</keyword>
<dbReference type="InterPro" id="IPR000515">
    <property type="entry name" value="MetI-like"/>
</dbReference>
<feature type="transmembrane region" description="Helical" evidence="7">
    <location>
        <begin position="33"/>
        <end position="58"/>
    </location>
</feature>
<organism evidence="10 11">
    <name type="scientific">Virgisporangium aliadipatigenens</name>
    <dbReference type="NCBI Taxonomy" id="741659"/>
    <lineage>
        <taxon>Bacteria</taxon>
        <taxon>Bacillati</taxon>
        <taxon>Actinomycetota</taxon>
        <taxon>Actinomycetes</taxon>
        <taxon>Micromonosporales</taxon>
        <taxon>Micromonosporaceae</taxon>
        <taxon>Virgisporangium</taxon>
    </lineage>
</organism>
<comment type="subcellular location">
    <subcellularLocation>
        <location evidence="1 7">Cell membrane</location>
        <topology evidence="1 7">Multi-pass membrane protein</topology>
    </subcellularLocation>
</comment>
<dbReference type="PROSITE" id="PS50928">
    <property type="entry name" value="ABC_TM1"/>
    <property type="match status" value="1"/>
</dbReference>
<dbReference type="EMBL" id="BOPF01000041">
    <property type="protein sequence ID" value="GIJ50921.1"/>
    <property type="molecule type" value="Genomic_DNA"/>
</dbReference>
<gene>
    <name evidence="10" type="ORF">Val02_78070</name>
</gene>
<dbReference type="Proteomes" id="UP000619260">
    <property type="component" value="Unassembled WGS sequence"/>
</dbReference>
<evidence type="ECO:0000256" key="2">
    <source>
        <dbReference type="ARBA" id="ARBA00022448"/>
    </source>
</evidence>
<comment type="caution">
    <text evidence="10">The sequence shown here is derived from an EMBL/GenBank/DDBJ whole genome shotgun (WGS) entry which is preliminary data.</text>
</comment>
<accession>A0A8J4DUZ3</accession>
<reference evidence="10" key="1">
    <citation type="submission" date="2021-01" db="EMBL/GenBank/DDBJ databases">
        <title>Whole genome shotgun sequence of Virgisporangium aliadipatigenens NBRC 105644.</title>
        <authorList>
            <person name="Komaki H."/>
            <person name="Tamura T."/>
        </authorList>
    </citation>
    <scope>NUCLEOTIDE SEQUENCE</scope>
    <source>
        <strain evidence="10">NBRC 105644</strain>
    </source>
</reference>
<feature type="transmembrane region" description="Helical" evidence="7">
    <location>
        <begin position="127"/>
        <end position="150"/>
    </location>
</feature>
<evidence type="ECO:0000256" key="7">
    <source>
        <dbReference type="RuleBase" id="RU363032"/>
    </source>
</evidence>
<dbReference type="GO" id="GO:0005886">
    <property type="term" value="C:plasma membrane"/>
    <property type="evidence" value="ECO:0007669"/>
    <property type="project" value="UniProtKB-SubCell"/>
</dbReference>
<evidence type="ECO:0000313" key="11">
    <source>
        <dbReference type="Proteomes" id="UP000619260"/>
    </source>
</evidence>
<feature type="compositionally biased region" description="Basic and acidic residues" evidence="8">
    <location>
        <begin position="1"/>
        <end position="15"/>
    </location>
</feature>
<feature type="transmembrane region" description="Helical" evidence="7">
    <location>
        <begin position="235"/>
        <end position="255"/>
    </location>
</feature>
<feature type="transmembrane region" description="Helical" evidence="7">
    <location>
        <begin position="289"/>
        <end position="311"/>
    </location>
</feature>
<dbReference type="AlphaFoldDB" id="A0A8J4DUZ3"/>
<feature type="domain" description="ABC transmembrane type-1" evidence="9">
    <location>
        <begin position="93"/>
        <end position="306"/>
    </location>
</feature>
<comment type="similarity">
    <text evidence="7">Belongs to the binding-protein-dependent transport system permease family.</text>
</comment>
<dbReference type="RefSeq" id="WP_203904347.1">
    <property type="nucleotide sequence ID" value="NZ_BOPF01000041.1"/>
</dbReference>
<evidence type="ECO:0000256" key="8">
    <source>
        <dbReference type="SAM" id="MobiDB-lite"/>
    </source>
</evidence>
<feature type="transmembrane region" description="Helical" evidence="7">
    <location>
        <begin position="96"/>
        <end position="115"/>
    </location>
</feature>
<keyword evidence="2 7" id="KW-0813">Transport</keyword>
<evidence type="ECO:0000256" key="6">
    <source>
        <dbReference type="ARBA" id="ARBA00023136"/>
    </source>
</evidence>
<dbReference type="SUPFAM" id="SSF161098">
    <property type="entry name" value="MetI-like"/>
    <property type="match status" value="1"/>
</dbReference>
<evidence type="ECO:0000259" key="9">
    <source>
        <dbReference type="PROSITE" id="PS50928"/>
    </source>
</evidence>
<dbReference type="GO" id="GO:0055085">
    <property type="term" value="P:transmembrane transport"/>
    <property type="evidence" value="ECO:0007669"/>
    <property type="project" value="InterPro"/>
</dbReference>
<dbReference type="Pfam" id="PF00528">
    <property type="entry name" value="BPD_transp_1"/>
    <property type="match status" value="1"/>
</dbReference>
<keyword evidence="11" id="KW-1185">Reference proteome</keyword>
<evidence type="ECO:0000313" key="10">
    <source>
        <dbReference type="EMBL" id="GIJ50921.1"/>
    </source>
</evidence>